<gene>
    <name evidence="3" type="ORF">E4K63_06460</name>
</gene>
<dbReference type="GO" id="GO:0006415">
    <property type="term" value="P:translational termination"/>
    <property type="evidence" value="ECO:0007669"/>
    <property type="project" value="TreeGrafter"/>
</dbReference>
<accession>A0AAE6YIB6</accession>
<dbReference type="GO" id="GO:0006402">
    <property type="term" value="P:mRNA catabolic process"/>
    <property type="evidence" value="ECO:0007669"/>
    <property type="project" value="TreeGrafter"/>
</dbReference>
<organism evidence="3 4">
    <name type="scientific">Allofrancisella inopinata</name>
    <dbReference type="NCBI Taxonomy" id="1085647"/>
    <lineage>
        <taxon>Bacteria</taxon>
        <taxon>Pseudomonadati</taxon>
        <taxon>Pseudomonadota</taxon>
        <taxon>Gammaproteobacteria</taxon>
        <taxon>Thiotrichales</taxon>
        <taxon>Francisellaceae</taxon>
        <taxon>Allofrancisella</taxon>
    </lineage>
</organism>
<reference evidence="3 4" key="1">
    <citation type="submission" date="2019-03" db="EMBL/GenBank/DDBJ databases">
        <title>Complete Genome Sequence of Allofrancisella inopinata Strain SYSU YG23 Isolated from Water-Cooling Systems in China.</title>
        <authorList>
            <person name="Ohrman C."/>
            <person name="Uneklint I."/>
            <person name="Sjodin A."/>
        </authorList>
    </citation>
    <scope>NUCLEOTIDE SEQUENCE [LARGE SCALE GENOMIC DNA]</scope>
    <source>
        <strain evidence="3 4">SYSU YG23</strain>
    </source>
</reference>
<evidence type="ECO:0000313" key="3">
    <source>
        <dbReference type="EMBL" id="QIV96490.1"/>
    </source>
</evidence>
<evidence type="ECO:0000256" key="2">
    <source>
        <dbReference type="PIRSR" id="PIRSR006156-1"/>
    </source>
</evidence>
<protein>
    <submittedName>
        <fullName evidence="3">Type II toxin-antitoxin system mRNA interferase toxin, RelE/StbE family</fullName>
    </submittedName>
</protein>
<sequence>MLEVFETKRFLKSYKKIKHKKKILEELQKAIKFLITQQEIPKKYKDHELKGKFSGIRELHLGYDDLLLYFVINEEKKLVLVDIGTHAHTLNI</sequence>
<dbReference type="InterPro" id="IPR035093">
    <property type="entry name" value="RelE/ParE_toxin_dom_sf"/>
</dbReference>
<dbReference type="PANTHER" id="PTHR40588:SF1">
    <property type="entry name" value="MRNA INTERFERASE TOXIN YAFQ"/>
    <property type="match status" value="1"/>
</dbReference>
<feature type="active site" description="Proton donor" evidence="2">
    <location>
        <position position="86"/>
    </location>
</feature>
<dbReference type="SUPFAM" id="SSF143011">
    <property type="entry name" value="RelE-like"/>
    <property type="match status" value="1"/>
</dbReference>
<dbReference type="Pfam" id="PF15738">
    <property type="entry name" value="YafQ_toxin"/>
    <property type="match status" value="1"/>
</dbReference>
<dbReference type="EMBL" id="CP038241">
    <property type="protein sequence ID" value="QIV96490.1"/>
    <property type="molecule type" value="Genomic_DNA"/>
</dbReference>
<evidence type="ECO:0000313" key="4">
    <source>
        <dbReference type="Proteomes" id="UP000502004"/>
    </source>
</evidence>
<dbReference type="GO" id="GO:0004521">
    <property type="term" value="F:RNA endonuclease activity"/>
    <property type="evidence" value="ECO:0007669"/>
    <property type="project" value="TreeGrafter"/>
</dbReference>
<dbReference type="Gene3D" id="3.30.2310.20">
    <property type="entry name" value="RelE-like"/>
    <property type="match status" value="1"/>
</dbReference>
<dbReference type="KEGG" id="aii:E4K63_06460"/>
<dbReference type="InterPro" id="IPR004386">
    <property type="entry name" value="Toxin_YafQ-like"/>
</dbReference>
<proteinExistence type="predicted"/>
<dbReference type="AlphaFoldDB" id="A0AAE6YIB6"/>
<dbReference type="NCBIfam" id="TIGR02385">
    <property type="entry name" value="RelE_StbE"/>
    <property type="match status" value="1"/>
</dbReference>
<keyword evidence="4" id="KW-1185">Reference proteome</keyword>
<dbReference type="PIRSF" id="PIRSF006156">
    <property type="entry name" value="YafQ"/>
    <property type="match status" value="1"/>
</dbReference>
<dbReference type="RefSeq" id="WP_133942361.1">
    <property type="nucleotide sequence ID" value="NZ_CP038241.1"/>
</dbReference>
<dbReference type="Proteomes" id="UP000502004">
    <property type="component" value="Chromosome"/>
</dbReference>
<keyword evidence="1" id="KW-1277">Toxin-antitoxin system</keyword>
<name>A0AAE6YIB6_9GAMM</name>
<dbReference type="InterPro" id="IPR007712">
    <property type="entry name" value="RelE/ParE_toxin"/>
</dbReference>
<dbReference type="PANTHER" id="PTHR40588">
    <property type="entry name" value="MRNA INTERFERASE TOXIN YAFQ"/>
    <property type="match status" value="1"/>
</dbReference>
<evidence type="ECO:0000256" key="1">
    <source>
        <dbReference type="ARBA" id="ARBA00022649"/>
    </source>
</evidence>